<comment type="caution">
    <text evidence="1">The sequence shown here is derived from an EMBL/GenBank/DDBJ whole genome shotgun (WGS) entry which is preliminary data.</text>
</comment>
<dbReference type="AlphaFoldDB" id="A0A9P7DMK0"/>
<sequence length="189" mass="21117">MEKDDADCKTLIERTAGTLDNEVLQQLFVSTQQSNLEICMKYAVERTFLQHFDSAETTTSEGYWRIIGTSGAWFPHILVVRMSILVRTRVMLIQVVAHHSQQRVSVSILVQTRVMLIHVVAHCSQLTVSVSILVRATAMLIQVVAHHSQGVISECVDPRSNESHSDPSRCPLFAVNIGECLILHQAQPS</sequence>
<organism evidence="1 2">
    <name type="scientific">Suillus plorans</name>
    <dbReference type="NCBI Taxonomy" id="116603"/>
    <lineage>
        <taxon>Eukaryota</taxon>
        <taxon>Fungi</taxon>
        <taxon>Dikarya</taxon>
        <taxon>Basidiomycota</taxon>
        <taxon>Agaricomycotina</taxon>
        <taxon>Agaricomycetes</taxon>
        <taxon>Agaricomycetidae</taxon>
        <taxon>Boletales</taxon>
        <taxon>Suillineae</taxon>
        <taxon>Suillaceae</taxon>
        <taxon>Suillus</taxon>
    </lineage>
</organism>
<dbReference type="OrthoDB" id="2683388at2759"/>
<dbReference type="Proteomes" id="UP000719766">
    <property type="component" value="Unassembled WGS sequence"/>
</dbReference>
<protein>
    <submittedName>
        <fullName evidence="1">Uncharacterized protein</fullName>
    </submittedName>
</protein>
<reference evidence="1" key="1">
    <citation type="journal article" date="2020" name="New Phytol.">
        <title>Comparative genomics reveals dynamic genome evolution in host specialist ectomycorrhizal fungi.</title>
        <authorList>
            <person name="Lofgren L.A."/>
            <person name="Nguyen N.H."/>
            <person name="Vilgalys R."/>
            <person name="Ruytinx J."/>
            <person name="Liao H.L."/>
            <person name="Branco S."/>
            <person name="Kuo A."/>
            <person name="LaButti K."/>
            <person name="Lipzen A."/>
            <person name="Andreopoulos W."/>
            <person name="Pangilinan J."/>
            <person name="Riley R."/>
            <person name="Hundley H."/>
            <person name="Na H."/>
            <person name="Barry K."/>
            <person name="Grigoriev I.V."/>
            <person name="Stajich J.E."/>
            <person name="Kennedy P.G."/>
        </authorList>
    </citation>
    <scope>NUCLEOTIDE SEQUENCE</scope>
    <source>
        <strain evidence="1">S12</strain>
    </source>
</reference>
<evidence type="ECO:0000313" key="1">
    <source>
        <dbReference type="EMBL" id="KAG1798584.1"/>
    </source>
</evidence>
<gene>
    <name evidence="1" type="ORF">HD556DRAFT_192451</name>
</gene>
<name>A0A9P7DMK0_9AGAM</name>
<evidence type="ECO:0000313" key="2">
    <source>
        <dbReference type="Proteomes" id="UP000719766"/>
    </source>
</evidence>
<keyword evidence="2" id="KW-1185">Reference proteome</keyword>
<dbReference type="EMBL" id="JABBWE010000013">
    <property type="protein sequence ID" value="KAG1798584.1"/>
    <property type="molecule type" value="Genomic_DNA"/>
</dbReference>
<accession>A0A9P7DMK0</accession>
<dbReference type="RefSeq" id="XP_041163270.1">
    <property type="nucleotide sequence ID" value="XM_041309855.1"/>
</dbReference>
<proteinExistence type="predicted"/>
<dbReference type="GeneID" id="64603619"/>